<gene>
    <name evidence="2" type="ORF">ABB37_06893</name>
</gene>
<evidence type="ECO:0000313" key="2">
    <source>
        <dbReference type="EMBL" id="KPA77508.1"/>
    </source>
</evidence>
<dbReference type="GeneID" id="26907179"/>
<protein>
    <submittedName>
        <fullName evidence="2">Uncharacterized protein</fullName>
    </submittedName>
</protein>
<feature type="region of interest" description="Disordered" evidence="1">
    <location>
        <begin position="60"/>
        <end position="95"/>
    </location>
</feature>
<dbReference type="VEuPathDB" id="TriTrypDB:LpyrH10_16_0750"/>
<name>A0A0N1J4K1_LEPPY</name>
<evidence type="ECO:0000256" key="1">
    <source>
        <dbReference type="SAM" id="MobiDB-lite"/>
    </source>
</evidence>
<dbReference type="EMBL" id="LGTL01000016">
    <property type="protein sequence ID" value="KPA77508.1"/>
    <property type="molecule type" value="Genomic_DNA"/>
</dbReference>
<reference evidence="2 3" key="1">
    <citation type="submission" date="2015-07" db="EMBL/GenBank/DDBJ databases">
        <title>High-quality genome of monoxenous trypanosomatid Leptomonas pyrrhocoris.</title>
        <authorList>
            <person name="Flegontov P."/>
            <person name="Butenko A."/>
            <person name="Firsov S."/>
            <person name="Vlcek C."/>
            <person name="Logacheva M.D."/>
            <person name="Field M."/>
            <person name="Filatov D."/>
            <person name="Flegontova O."/>
            <person name="Gerasimov E."/>
            <person name="Jackson A.P."/>
            <person name="Kelly S."/>
            <person name="Opperdoes F."/>
            <person name="O'Reilly A."/>
            <person name="Votypka J."/>
            <person name="Yurchenko V."/>
            <person name="Lukes J."/>
        </authorList>
    </citation>
    <scope>NUCLEOTIDE SEQUENCE [LARGE SCALE GENOMIC DNA]</scope>
    <source>
        <strain evidence="2">H10</strain>
    </source>
</reference>
<keyword evidence="3" id="KW-1185">Reference proteome</keyword>
<dbReference type="Proteomes" id="UP000037923">
    <property type="component" value="Unassembled WGS sequence"/>
</dbReference>
<feature type="compositionally biased region" description="Low complexity" evidence="1">
    <location>
        <begin position="69"/>
        <end position="79"/>
    </location>
</feature>
<organism evidence="2 3">
    <name type="scientific">Leptomonas pyrrhocoris</name>
    <name type="common">Firebug parasite</name>
    <dbReference type="NCBI Taxonomy" id="157538"/>
    <lineage>
        <taxon>Eukaryota</taxon>
        <taxon>Discoba</taxon>
        <taxon>Euglenozoa</taxon>
        <taxon>Kinetoplastea</taxon>
        <taxon>Metakinetoplastina</taxon>
        <taxon>Trypanosomatida</taxon>
        <taxon>Trypanosomatidae</taxon>
        <taxon>Leishmaniinae</taxon>
        <taxon>Leptomonas</taxon>
    </lineage>
</organism>
<dbReference type="RefSeq" id="XP_015655947.1">
    <property type="nucleotide sequence ID" value="XM_015805334.1"/>
</dbReference>
<sequence>MTFVFEACELPFDAVTEAYARHLDDLLPTHDLTHLPLWDRCMLAAVLPVVLQRGQAVVGVDPSGRQDASSRNNGNSNNNSREEADACASAHDGGDVADAAADQQIASSQRNALRRPDSPSGLPAAAATLSDIEVALIIVRQLDELEVVHDTIVSTRKAQQSTADELTASDAVGTRQPQKTSEDIMIEQLLQERFSETAPFLPDSDDESGERASEADASVVDVAMCFTANGESLGIGSSAVFGGHGYHP</sequence>
<accession>A0A0N1J4K1</accession>
<dbReference type="OrthoDB" id="273663at2759"/>
<comment type="caution">
    <text evidence="2">The sequence shown here is derived from an EMBL/GenBank/DDBJ whole genome shotgun (WGS) entry which is preliminary data.</text>
</comment>
<evidence type="ECO:0000313" key="3">
    <source>
        <dbReference type="Proteomes" id="UP000037923"/>
    </source>
</evidence>
<feature type="region of interest" description="Disordered" evidence="1">
    <location>
        <begin position="159"/>
        <end position="180"/>
    </location>
</feature>
<dbReference type="OMA" id="WDRCMLA"/>
<dbReference type="AlphaFoldDB" id="A0A0N1J4K1"/>
<proteinExistence type="predicted"/>